<dbReference type="GO" id="GO:0005506">
    <property type="term" value="F:iron ion binding"/>
    <property type="evidence" value="ECO:0007669"/>
    <property type="project" value="InterPro"/>
</dbReference>
<evidence type="ECO:0000256" key="3">
    <source>
        <dbReference type="ARBA" id="ARBA00022723"/>
    </source>
</evidence>
<evidence type="ECO:0000313" key="9">
    <source>
        <dbReference type="EMBL" id="KAJ7362974.1"/>
    </source>
</evidence>
<dbReference type="PANTHER" id="PTHR46206:SF1">
    <property type="entry name" value="P450, PUTATIVE (EUROFUNG)-RELATED"/>
    <property type="match status" value="1"/>
</dbReference>
<dbReference type="EMBL" id="JARIHO010000004">
    <property type="protein sequence ID" value="KAJ7362974.1"/>
    <property type="molecule type" value="Genomic_DNA"/>
</dbReference>
<proteinExistence type="inferred from homology"/>
<gene>
    <name evidence="9" type="ORF">DFH08DRAFT_910857</name>
</gene>
<protein>
    <submittedName>
        <fullName evidence="9">Cytochrome P450</fullName>
    </submittedName>
</protein>
<evidence type="ECO:0000256" key="2">
    <source>
        <dbReference type="ARBA" id="ARBA00010617"/>
    </source>
</evidence>
<dbReference type="InterPro" id="IPR001128">
    <property type="entry name" value="Cyt_P450"/>
</dbReference>
<dbReference type="Gene3D" id="1.10.630.10">
    <property type="entry name" value="Cytochrome P450"/>
    <property type="match status" value="1"/>
</dbReference>
<dbReference type="GO" id="GO:0020037">
    <property type="term" value="F:heme binding"/>
    <property type="evidence" value="ECO:0007669"/>
    <property type="project" value="InterPro"/>
</dbReference>
<dbReference type="InterPro" id="IPR036396">
    <property type="entry name" value="Cyt_P450_sf"/>
</dbReference>
<dbReference type="GO" id="GO:0016705">
    <property type="term" value="F:oxidoreductase activity, acting on paired donors, with incorporation or reduction of molecular oxygen"/>
    <property type="evidence" value="ECO:0007669"/>
    <property type="project" value="InterPro"/>
</dbReference>
<accession>A0AAD7ANV3</accession>
<keyword evidence="4 8" id="KW-0560">Oxidoreductase</keyword>
<keyword evidence="5 7" id="KW-0408">Iron</keyword>
<keyword evidence="3 7" id="KW-0479">Metal-binding</keyword>
<dbReference type="GO" id="GO:0004497">
    <property type="term" value="F:monooxygenase activity"/>
    <property type="evidence" value="ECO:0007669"/>
    <property type="project" value="UniProtKB-KW"/>
</dbReference>
<dbReference type="PRINTS" id="PR00385">
    <property type="entry name" value="P450"/>
</dbReference>
<keyword evidence="7 8" id="KW-0349">Heme</keyword>
<comment type="similarity">
    <text evidence="2 8">Belongs to the cytochrome P450 family.</text>
</comment>
<dbReference type="InterPro" id="IPR017972">
    <property type="entry name" value="Cyt_P450_CS"/>
</dbReference>
<evidence type="ECO:0000256" key="1">
    <source>
        <dbReference type="ARBA" id="ARBA00001971"/>
    </source>
</evidence>
<organism evidence="9 10">
    <name type="scientific">Mycena albidolilacea</name>
    <dbReference type="NCBI Taxonomy" id="1033008"/>
    <lineage>
        <taxon>Eukaryota</taxon>
        <taxon>Fungi</taxon>
        <taxon>Dikarya</taxon>
        <taxon>Basidiomycota</taxon>
        <taxon>Agaricomycotina</taxon>
        <taxon>Agaricomycetes</taxon>
        <taxon>Agaricomycetidae</taxon>
        <taxon>Agaricales</taxon>
        <taxon>Marasmiineae</taxon>
        <taxon>Mycenaceae</taxon>
        <taxon>Mycena</taxon>
    </lineage>
</organism>
<comment type="cofactor">
    <cofactor evidence="1 7">
        <name>heme</name>
        <dbReference type="ChEBI" id="CHEBI:30413"/>
    </cofactor>
</comment>
<evidence type="ECO:0000256" key="4">
    <source>
        <dbReference type="ARBA" id="ARBA00023002"/>
    </source>
</evidence>
<dbReference type="PROSITE" id="PS00086">
    <property type="entry name" value="CYTOCHROME_P450"/>
    <property type="match status" value="1"/>
</dbReference>
<dbReference type="Pfam" id="PF00067">
    <property type="entry name" value="p450"/>
    <property type="match status" value="1"/>
</dbReference>
<evidence type="ECO:0000256" key="7">
    <source>
        <dbReference type="PIRSR" id="PIRSR602401-1"/>
    </source>
</evidence>
<evidence type="ECO:0000256" key="6">
    <source>
        <dbReference type="ARBA" id="ARBA00023033"/>
    </source>
</evidence>
<feature type="binding site" description="axial binding residue" evidence="7">
    <location>
        <position position="436"/>
    </location>
    <ligand>
        <name>heme</name>
        <dbReference type="ChEBI" id="CHEBI:30413"/>
    </ligand>
    <ligandPart>
        <name>Fe</name>
        <dbReference type="ChEBI" id="CHEBI:18248"/>
    </ligandPart>
</feature>
<evidence type="ECO:0000256" key="5">
    <source>
        <dbReference type="ARBA" id="ARBA00023004"/>
    </source>
</evidence>
<dbReference type="AlphaFoldDB" id="A0AAD7ANV3"/>
<comment type="caution">
    <text evidence="9">The sequence shown here is derived from an EMBL/GenBank/DDBJ whole genome shotgun (WGS) entry which is preliminary data.</text>
</comment>
<name>A0AAD7ANV3_9AGAR</name>
<sequence length="489" mass="55572">MDDLKFLILYGVLAGVLFASFRKAFHDHKLDQIPVVGSSGLLASYWDAFNSIRHSPDFIQCGYKLYPDRIFRVARLFQWEYVVCSPKLTRDIASAPEHIISFNEAENPYHLQVVRSTLTRNLHVCFLDVRDEIVCAFDDVLQLEGLDWKILPMLPTMMAIVAHMSNQGAVGIRNSYMTSKSRNKEYLANSVNHTIDIMRSARKISVVPPFLRPLLGPLISTQNKSNARALQFLGPLIEEGLSKERELGRDWPGKPNDLVSWVLDLAETEQRAVFPITVRIMHMNMAAIHTTSMAATYAIFDLMTRPEYLLPMREEAERVVKEKGWTKTALNNMVKIDSFLRESQRLNTNGPAGMWRKVVAKDGFRFSDGTVLPYGTFLSVARAPIRSRLRRIDANYENAATFDGFRFARERAEHSKRHMISTAVDHMPFGTGKHACPGRFFAATELKAMMAHLVINYDVKAEGVRPADKVFGALYFPDADGKVRVRKRQ</sequence>
<dbReference type="CDD" id="cd11041">
    <property type="entry name" value="CYP503A1-like"/>
    <property type="match status" value="1"/>
</dbReference>
<dbReference type="SUPFAM" id="SSF48264">
    <property type="entry name" value="Cytochrome P450"/>
    <property type="match status" value="1"/>
</dbReference>
<reference evidence="9" key="1">
    <citation type="submission" date="2023-03" db="EMBL/GenBank/DDBJ databases">
        <title>Massive genome expansion in bonnet fungi (Mycena s.s.) driven by repeated elements and novel gene families across ecological guilds.</title>
        <authorList>
            <consortium name="Lawrence Berkeley National Laboratory"/>
            <person name="Harder C.B."/>
            <person name="Miyauchi S."/>
            <person name="Viragh M."/>
            <person name="Kuo A."/>
            <person name="Thoen E."/>
            <person name="Andreopoulos B."/>
            <person name="Lu D."/>
            <person name="Skrede I."/>
            <person name="Drula E."/>
            <person name="Henrissat B."/>
            <person name="Morin E."/>
            <person name="Kohler A."/>
            <person name="Barry K."/>
            <person name="LaButti K."/>
            <person name="Morin E."/>
            <person name="Salamov A."/>
            <person name="Lipzen A."/>
            <person name="Mereny Z."/>
            <person name="Hegedus B."/>
            <person name="Baldrian P."/>
            <person name="Stursova M."/>
            <person name="Weitz H."/>
            <person name="Taylor A."/>
            <person name="Grigoriev I.V."/>
            <person name="Nagy L.G."/>
            <person name="Martin F."/>
            <person name="Kauserud H."/>
        </authorList>
    </citation>
    <scope>NUCLEOTIDE SEQUENCE</scope>
    <source>
        <strain evidence="9">CBHHK002</strain>
    </source>
</reference>
<keyword evidence="10" id="KW-1185">Reference proteome</keyword>
<keyword evidence="6 8" id="KW-0503">Monooxygenase</keyword>
<dbReference type="PRINTS" id="PR00463">
    <property type="entry name" value="EP450I"/>
</dbReference>
<dbReference type="InterPro" id="IPR002401">
    <property type="entry name" value="Cyt_P450_E_grp-I"/>
</dbReference>
<dbReference type="Proteomes" id="UP001218218">
    <property type="component" value="Unassembled WGS sequence"/>
</dbReference>
<dbReference type="PANTHER" id="PTHR46206">
    <property type="entry name" value="CYTOCHROME P450"/>
    <property type="match status" value="1"/>
</dbReference>
<evidence type="ECO:0000256" key="8">
    <source>
        <dbReference type="RuleBase" id="RU000461"/>
    </source>
</evidence>
<evidence type="ECO:0000313" key="10">
    <source>
        <dbReference type="Proteomes" id="UP001218218"/>
    </source>
</evidence>